<dbReference type="Pfam" id="PF01755">
    <property type="entry name" value="Glyco_transf_25"/>
    <property type="match status" value="1"/>
</dbReference>
<evidence type="ECO:0000313" key="2">
    <source>
        <dbReference type="EMBL" id="KAB4305280.1"/>
    </source>
</evidence>
<reference evidence="4 5" key="1">
    <citation type="submission" date="2018-08" db="EMBL/GenBank/DDBJ databases">
        <title>A genome reference for cultivated species of the human gut microbiota.</title>
        <authorList>
            <person name="Zou Y."/>
            <person name="Xue W."/>
            <person name="Luo G."/>
        </authorList>
    </citation>
    <scope>NUCLEOTIDE SEQUENCE [LARGE SCALE GENOMIC DNA]</scope>
    <source>
        <strain evidence="4 5">AM30-26</strain>
    </source>
</reference>
<keyword evidence="2" id="KW-0808">Transferase</keyword>
<evidence type="ECO:0000313" key="4">
    <source>
        <dbReference type="EMBL" id="RHD81504.1"/>
    </source>
</evidence>
<gene>
    <name evidence="4" type="ORF">DW780_23910</name>
    <name evidence="3" type="ORF">GAN59_22545</name>
    <name evidence="2" type="ORF">GAO51_26160</name>
</gene>
<dbReference type="RefSeq" id="WP_113748374.1">
    <property type="nucleotide sequence ID" value="NZ_CABJDH010000035.1"/>
</dbReference>
<reference evidence="6 7" key="2">
    <citation type="journal article" date="2019" name="Nat. Med.">
        <title>A library of human gut bacterial isolates paired with longitudinal multiomics data enables mechanistic microbiome research.</title>
        <authorList>
            <person name="Poyet M."/>
            <person name="Groussin M."/>
            <person name="Gibbons S.M."/>
            <person name="Avila-Pacheco J."/>
            <person name="Jiang X."/>
            <person name="Kearney S.M."/>
            <person name="Perrotta A.R."/>
            <person name="Berdy B."/>
            <person name="Zhao S."/>
            <person name="Lieberman T.D."/>
            <person name="Swanson P.K."/>
            <person name="Smith M."/>
            <person name="Roesemann S."/>
            <person name="Alexander J.E."/>
            <person name="Rich S.A."/>
            <person name="Livny J."/>
            <person name="Vlamakis H."/>
            <person name="Clish C."/>
            <person name="Bullock K."/>
            <person name="Deik A."/>
            <person name="Scott J."/>
            <person name="Pierce K.A."/>
            <person name="Xavier R.J."/>
            <person name="Alm E.J."/>
        </authorList>
    </citation>
    <scope>NUCLEOTIDE SEQUENCE [LARGE SCALE GENOMIC DNA]</scope>
    <source>
        <strain evidence="3 7">BIOML-A156</strain>
        <strain evidence="2 6">BIOML-A188</strain>
    </source>
</reference>
<dbReference type="Proteomes" id="UP000488521">
    <property type="component" value="Unassembled WGS sequence"/>
</dbReference>
<feature type="domain" description="Glycosyl transferase family 25" evidence="1">
    <location>
        <begin position="2"/>
        <end position="146"/>
    </location>
</feature>
<evidence type="ECO:0000259" key="1">
    <source>
        <dbReference type="Pfam" id="PF01755"/>
    </source>
</evidence>
<evidence type="ECO:0000313" key="5">
    <source>
        <dbReference type="Proteomes" id="UP000284785"/>
    </source>
</evidence>
<accession>A0A414HBM0</accession>
<comment type="caution">
    <text evidence="4">The sequence shown here is derived from an EMBL/GenBank/DDBJ whole genome shotgun (WGS) entry which is preliminary data.</text>
</comment>
<evidence type="ECO:0000313" key="7">
    <source>
        <dbReference type="Proteomes" id="UP000488521"/>
    </source>
</evidence>
<name>A0A414HBM0_BACT4</name>
<dbReference type="Proteomes" id="UP000284785">
    <property type="component" value="Unassembled WGS sequence"/>
</dbReference>
<dbReference type="Proteomes" id="UP000440614">
    <property type="component" value="Unassembled WGS sequence"/>
</dbReference>
<proteinExistence type="predicted"/>
<evidence type="ECO:0000313" key="6">
    <source>
        <dbReference type="Proteomes" id="UP000440614"/>
    </source>
</evidence>
<dbReference type="CDD" id="cd06532">
    <property type="entry name" value="Glyco_transf_25"/>
    <property type="match status" value="1"/>
</dbReference>
<dbReference type="EMBL" id="WCSY01000038">
    <property type="protein sequence ID" value="KAB4305280.1"/>
    <property type="molecule type" value="Genomic_DNA"/>
</dbReference>
<dbReference type="AlphaFoldDB" id="A0A414HBM0"/>
<evidence type="ECO:0000313" key="3">
    <source>
        <dbReference type="EMBL" id="KAB4469063.1"/>
    </source>
</evidence>
<sequence>MKAYIINLKEAIERRNYMQKQLALLPPSLSSEFIEAVNGKGMNREQLEENFDYEKFRLRYAKEVRPGEIGCTLSHQKCYRRLLESKEKYVLILEDDIIVRQNIDFLLPELEKLLITNEPRIVLLSGWYWYLSTKAIKGHYRVANVYDAFLTHAYAINRAAASLIIESRPFITADDWFYIRKKGVKIYAFLPHLLDQDWSGEHPTSINQEEKKQCRGMWIRKLRIYIHSFFLKVLYFMKRYEKP</sequence>
<organism evidence="4 5">
    <name type="scientific">Bacteroides thetaiotaomicron</name>
    <dbReference type="NCBI Taxonomy" id="818"/>
    <lineage>
        <taxon>Bacteria</taxon>
        <taxon>Pseudomonadati</taxon>
        <taxon>Bacteroidota</taxon>
        <taxon>Bacteroidia</taxon>
        <taxon>Bacteroidales</taxon>
        <taxon>Bacteroidaceae</taxon>
        <taxon>Bacteroides</taxon>
    </lineage>
</organism>
<dbReference type="EMBL" id="QSJP01000031">
    <property type="protein sequence ID" value="RHD81504.1"/>
    <property type="molecule type" value="Genomic_DNA"/>
</dbReference>
<dbReference type="EMBL" id="WCRS01000026">
    <property type="protein sequence ID" value="KAB4469063.1"/>
    <property type="molecule type" value="Genomic_DNA"/>
</dbReference>
<protein>
    <submittedName>
        <fullName evidence="2">Glycosyltransferase family 25 protein</fullName>
    </submittedName>
</protein>
<dbReference type="GO" id="GO:0016740">
    <property type="term" value="F:transferase activity"/>
    <property type="evidence" value="ECO:0007669"/>
    <property type="project" value="UniProtKB-KW"/>
</dbReference>
<dbReference type="InterPro" id="IPR002654">
    <property type="entry name" value="Glyco_trans_25"/>
</dbReference>